<protein>
    <submittedName>
        <fullName evidence="1">Uncharacterized protein</fullName>
    </submittedName>
</protein>
<dbReference type="AlphaFoldDB" id="A0A9X2CNH4"/>
<name>A0A9X2CNH4_9FLAO</name>
<accession>A0A9X2CNH4</accession>
<comment type="caution">
    <text evidence="1">The sequence shown here is derived from an EMBL/GenBank/DDBJ whole genome shotgun (WGS) entry which is preliminary data.</text>
</comment>
<dbReference type="EMBL" id="JAKHSK010000044">
    <property type="protein sequence ID" value="MCL6220545.1"/>
    <property type="molecule type" value="Genomic_DNA"/>
</dbReference>
<evidence type="ECO:0000313" key="1">
    <source>
        <dbReference type="EMBL" id="MCL6220545.1"/>
    </source>
</evidence>
<evidence type="ECO:0000313" key="2">
    <source>
        <dbReference type="Proteomes" id="UP001139521"/>
    </source>
</evidence>
<dbReference type="Proteomes" id="UP001139521">
    <property type="component" value="Unassembled WGS sequence"/>
</dbReference>
<organism evidence="1 2">
    <name type="scientific">Zunongwangia pacifica</name>
    <dbReference type="NCBI Taxonomy" id="2911062"/>
    <lineage>
        <taxon>Bacteria</taxon>
        <taxon>Pseudomonadati</taxon>
        <taxon>Bacteroidota</taxon>
        <taxon>Flavobacteriia</taxon>
        <taxon>Flavobacteriales</taxon>
        <taxon>Flavobacteriaceae</taxon>
        <taxon>Zunongwangia</taxon>
    </lineage>
</organism>
<dbReference type="PROSITE" id="PS51257">
    <property type="entry name" value="PROKAR_LIPOPROTEIN"/>
    <property type="match status" value="1"/>
</dbReference>
<reference evidence="1" key="1">
    <citation type="submission" date="2022-01" db="EMBL/GenBank/DDBJ databases">
        <title>Genome sequencing of Zunongwangia sp. M21534 genome.</title>
        <authorList>
            <person name="Chen Y."/>
            <person name="Dong C."/>
            <person name="Shao Z."/>
        </authorList>
    </citation>
    <scope>NUCLEOTIDE SEQUENCE</scope>
    <source>
        <strain evidence="1">MCCC M21534</strain>
    </source>
</reference>
<gene>
    <name evidence="1" type="ORF">L1967_19815</name>
</gene>
<dbReference type="RefSeq" id="WP_249603240.1">
    <property type="nucleotide sequence ID" value="NZ_JAKHSK010000044.1"/>
</dbReference>
<sequence>MKEKIFKTICIAIVFILISCSEKTIGFNRSNLEIVNRDLISVETNTLKLDHRKGDRLVILKNVNFDIGTIEIELKGENIPYNT</sequence>
<proteinExistence type="predicted"/>
<keyword evidence="2" id="KW-1185">Reference proteome</keyword>